<dbReference type="AlphaFoldDB" id="E9CXQ2"/>
<dbReference type="EMBL" id="GL636488">
    <property type="protein sequence ID" value="EFW20729.1"/>
    <property type="molecule type" value="Genomic_DNA"/>
</dbReference>
<sequence>MKDLLGFDHFPALQKNRPTAQQSCSALSRVGVMWSMEDQRPIPTLTNRVNQHVGVTSPANIEYRAFVDGRVSHS</sequence>
<reference evidence="2" key="1">
    <citation type="journal article" date="2010" name="Genome Res.">
        <title>Population genomic sequencing of Coccidioides fungi reveals recent hybridization and transposon control.</title>
        <authorList>
            <person name="Neafsey D.E."/>
            <person name="Barker B.M."/>
            <person name="Sharpton T.J."/>
            <person name="Stajich J.E."/>
            <person name="Park D.J."/>
            <person name="Whiston E."/>
            <person name="Hung C.-Y."/>
            <person name="McMahan C."/>
            <person name="White J."/>
            <person name="Sykes S."/>
            <person name="Heiman D."/>
            <person name="Young S."/>
            <person name="Zeng Q."/>
            <person name="Abouelleil A."/>
            <person name="Aftuck L."/>
            <person name="Bessette D."/>
            <person name="Brown A."/>
            <person name="FitzGerald M."/>
            <person name="Lui A."/>
            <person name="Macdonald J.P."/>
            <person name="Priest M."/>
            <person name="Orbach M.J."/>
            <person name="Galgiani J.N."/>
            <person name="Kirkland T.N."/>
            <person name="Cole G.T."/>
            <person name="Birren B.W."/>
            <person name="Henn M.R."/>
            <person name="Taylor J.W."/>
            <person name="Rounsley S.D."/>
        </authorList>
    </citation>
    <scope>NUCLEOTIDE SEQUENCE [LARGE SCALE GENOMIC DNA]</scope>
    <source>
        <strain evidence="2">RMSCC 757 / Silveira</strain>
    </source>
</reference>
<gene>
    <name evidence="1" type="ORF">CPSG_02572</name>
</gene>
<protein>
    <submittedName>
        <fullName evidence="1">Predicted protein</fullName>
    </submittedName>
</protein>
<organism evidence="2">
    <name type="scientific">Coccidioides posadasii (strain RMSCC 757 / Silveira)</name>
    <name type="common">Valley fever fungus</name>
    <dbReference type="NCBI Taxonomy" id="443226"/>
    <lineage>
        <taxon>Eukaryota</taxon>
        <taxon>Fungi</taxon>
        <taxon>Dikarya</taxon>
        <taxon>Ascomycota</taxon>
        <taxon>Pezizomycotina</taxon>
        <taxon>Eurotiomycetes</taxon>
        <taxon>Eurotiomycetidae</taxon>
        <taxon>Onygenales</taxon>
        <taxon>Onygenaceae</taxon>
        <taxon>Coccidioides</taxon>
    </lineage>
</organism>
<dbReference type="Proteomes" id="UP000002497">
    <property type="component" value="Unassembled WGS sequence"/>
</dbReference>
<evidence type="ECO:0000313" key="2">
    <source>
        <dbReference type="Proteomes" id="UP000002497"/>
    </source>
</evidence>
<dbReference type="HOGENOM" id="CLU_2687657_0_0_1"/>
<evidence type="ECO:0000313" key="1">
    <source>
        <dbReference type="EMBL" id="EFW20729.1"/>
    </source>
</evidence>
<dbReference type="VEuPathDB" id="FungiDB:CPSG_02572"/>
<accession>E9CXQ2</accession>
<proteinExistence type="predicted"/>
<name>E9CXQ2_COCPS</name>
<reference evidence="2" key="2">
    <citation type="submission" date="2010-03" db="EMBL/GenBank/DDBJ databases">
        <title>The genome sequence of Coccidioides posadasii strain Silveira.</title>
        <authorList>
            <consortium name="The Broad Institute Genome Sequencing Center for Infectious Disease"/>
            <person name="Neafsey D."/>
            <person name="Orbach M."/>
            <person name="Henn M.R."/>
            <person name="Cole G.T."/>
            <person name="Galgiani J."/>
            <person name="Gardner M.J."/>
            <person name="Kirkland T.N."/>
            <person name="Taylor J.W."/>
            <person name="Young S.K."/>
            <person name="Zeng Q."/>
            <person name="Koehrsen M."/>
            <person name="Alvarado L."/>
            <person name="Berlin A."/>
            <person name="Borenstein D."/>
            <person name="Chapman S.B."/>
            <person name="Chen Z."/>
            <person name="Engels R."/>
            <person name="Freedman E."/>
            <person name="Gellesch M."/>
            <person name="Goldberg J."/>
            <person name="Griggs A."/>
            <person name="Gujja S."/>
            <person name="Heilman E."/>
            <person name="Heiman D."/>
            <person name="Howarth C."/>
            <person name="Jen D."/>
            <person name="Larson L."/>
            <person name="Mehta T."/>
            <person name="Neiman D."/>
            <person name="Park D."/>
            <person name="Pearson M."/>
            <person name="Richards J."/>
            <person name="Roberts A."/>
            <person name="Saif S."/>
            <person name="Shea T."/>
            <person name="Shenoy N."/>
            <person name="Sisk P."/>
            <person name="Stolte C."/>
            <person name="Sykes S."/>
            <person name="Walk T."/>
            <person name="White J."/>
            <person name="Yandava C."/>
            <person name="Haas B."/>
            <person name="Nusbaum C."/>
            <person name="Birren B."/>
        </authorList>
    </citation>
    <scope>NUCLEOTIDE SEQUENCE [LARGE SCALE GENOMIC DNA]</scope>
    <source>
        <strain evidence="2">RMSCC 757 / Silveira</strain>
    </source>
</reference>
<keyword evidence="2" id="KW-1185">Reference proteome</keyword>